<dbReference type="SUPFAM" id="SSF47661">
    <property type="entry name" value="t-snare proteins"/>
    <property type="match status" value="1"/>
</dbReference>
<evidence type="ECO:0000256" key="15">
    <source>
        <dbReference type="SAM" id="Phobius"/>
    </source>
</evidence>
<dbReference type="InterPro" id="IPR006011">
    <property type="entry name" value="Syntaxin_N"/>
</dbReference>
<feature type="transmembrane region" description="Helical" evidence="15">
    <location>
        <begin position="320"/>
        <end position="338"/>
    </location>
</feature>
<sequence length="824" mass="92210">MSKSPSEPLNSSHTSKVLKAAIFSRFLLLILTILWRSLLTPYDTSAPLDPTCLHNPSSFPPPLLPSLASAIENGVVWDSVYFVRIAQCGYEYEQFYAFLPLLPACIFAFSRTVFAPLVPLIGYRAVLALSGYVVCNVAFIFAAIYFYKLSVVILKDPNAALQASILFCFNPASIFYSSIYSESLYALLSVGGCYYLISGSNNIAVLWLALSSFARSNGVLNAGYFGFQTMHQAYDAFSGKKRAFLALWILISGALRCIFIFVPFIAFQAYGYYNMCLGRSSDEMRPWCKARIPLLYNYIQSYYWGVGFLRYFQFKQLPNFLLASPILSLAVCSIIYYVKSRPEIVRSLGFQALVEEKSSIAVIFSFQKSVGSNDTQLSEECSSRKQENHNLRLRKKINQGGDFAEGRTIHGSSEKLGYTSAFILPFILHVGFMVTTAFFVMHVQVATRFLSASPSLYWFASFIMASPNTILLSWWFPFENDPQLRRRLSRPVVSVQLLPQRPIVSLWKYRDALKSVRIPTSSSASSSATKSSSGGPVIEMVSTSLLHPNRSYTPLSTEDPGNSSKGANAVTVGLPPAWVDVSEEIAANVQRARAKMAELAKAHAKALMPSFGDGKEDQRNIEALTHEITNLLKKSEKRLQKLSATGPSEDSNVRKNVQRQLATDLQNLSMELRKKQSTYLKRLRQQKEGQDGVDLEMNINGNRSKTEDDDLDDMVFSEHSMAKLKQSEALTVEREREIQQVVESVNELAQIMKDLSVLVIDQGTIVDRIDYNIQNVATTVEEGLKQLQKAERTQKQGGMVMCATVLVIMCFVMLVLLILKEILF</sequence>
<feature type="transmembrane region" description="Helical" evidence="15">
    <location>
        <begin position="126"/>
        <end position="147"/>
    </location>
</feature>
<keyword evidence="6" id="KW-0328">Glycosyltransferase</keyword>
<feature type="transmembrane region" description="Helical" evidence="15">
    <location>
        <begin position="798"/>
        <end position="819"/>
    </location>
</feature>
<reference evidence="17 18" key="1">
    <citation type="journal article" date="2024" name="G3 (Bethesda)">
        <title>Genome assembly of Hibiscus sabdariffa L. provides insights into metabolisms of medicinal natural products.</title>
        <authorList>
            <person name="Kim T."/>
        </authorList>
    </citation>
    <scope>NUCLEOTIDE SEQUENCE [LARGE SCALE GENOMIC DNA]</scope>
    <source>
        <strain evidence="17">TK-2024</strain>
        <tissue evidence="17">Old leaves</tissue>
    </source>
</reference>
<accession>A0ABR2DMP7</accession>
<evidence type="ECO:0000256" key="11">
    <source>
        <dbReference type="ARBA" id="ARBA00022989"/>
    </source>
</evidence>
<dbReference type="InterPro" id="IPR000727">
    <property type="entry name" value="T_SNARE_dom"/>
</dbReference>
<feature type="transmembrane region" description="Helical" evidence="15">
    <location>
        <begin position="456"/>
        <end position="478"/>
    </location>
</feature>
<dbReference type="CDD" id="cd15845">
    <property type="entry name" value="SNARE_syntaxin16"/>
    <property type="match status" value="1"/>
</dbReference>
<evidence type="ECO:0000256" key="12">
    <source>
        <dbReference type="ARBA" id="ARBA00023136"/>
    </source>
</evidence>
<dbReference type="InterPro" id="IPR010989">
    <property type="entry name" value="SNARE"/>
</dbReference>
<evidence type="ECO:0000256" key="14">
    <source>
        <dbReference type="SAM" id="MobiDB-lite"/>
    </source>
</evidence>
<keyword evidence="12 15" id="KW-0472">Membrane</keyword>
<keyword evidence="10" id="KW-0813">Transport</keyword>
<feature type="transmembrane region" description="Helical" evidence="15">
    <location>
        <begin position="184"/>
        <end position="210"/>
    </location>
</feature>
<keyword evidence="8 15" id="KW-0812">Transmembrane</keyword>
<name>A0ABR2DMP7_9ROSI</name>
<keyword evidence="18" id="KW-1185">Reference proteome</keyword>
<feature type="transmembrane region" description="Helical" evidence="15">
    <location>
        <begin position="95"/>
        <end position="114"/>
    </location>
</feature>
<feature type="transmembrane region" description="Helical" evidence="15">
    <location>
        <begin position="20"/>
        <end position="38"/>
    </location>
</feature>
<evidence type="ECO:0000256" key="6">
    <source>
        <dbReference type="ARBA" id="ARBA00022676"/>
    </source>
</evidence>
<dbReference type="PANTHER" id="PTHR12468:SF2">
    <property type="entry name" value="GPI MANNOSYLTRANSFERASE 2"/>
    <property type="match status" value="1"/>
</dbReference>
<evidence type="ECO:0000256" key="2">
    <source>
        <dbReference type="ARBA" id="ARBA00004687"/>
    </source>
</evidence>
<dbReference type="Pfam" id="PF05739">
    <property type="entry name" value="SNARE"/>
    <property type="match status" value="1"/>
</dbReference>
<evidence type="ECO:0000256" key="13">
    <source>
        <dbReference type="RuleBase" id="RU003858"/>
    </source>
</evidence>
<gene>
    <name evidence="17" type="ORF">V6N12_014988</name>
</gene>
<evidence type="ECO:0000256" key="7">
    <source>
        <dbReference type="ARBA" id="ARBA00022679"/>
    </source>
</evidence>
<dbReference type="PANTHER" id="PTHR12468">
    <property type="entry name" value="GPI MANNOSYLTRANSFERASE 2"/>
    <property type="match status" value="1"/>
</dbReference>
<comment type="similarity">
    <text evidence="4 13">Belongs to the syntaxin family.</text>
</comment>
<evidence type="ECO:0000256" key="4">
    <source>
        <dbReference type="ARBA" id="ARBA00009063"/>
    </source>
</evidence>
<feature type="region of interest" description="Disordered" evidence="14">
    <location>
        <begin position="548"/>
        <end position="569"/>
    </location>
</feature>
<keyword evidence="9" id="KW-0256">Endoplasmic reticulum</keyword>
<dbReference type="Proteomes" id="UP001472677">
    <property type="component" value="Unassembled WGS sequence"/>
</dbReference>
<keyword evidence="10" id="KW-0653">Protein transport</keyword>
<dbReference type="InterPro" id="IPR007315">
    <property type="entry name" value="PIG-V/Gpi18"/>
</dbReference>
<feature type="transmembrane region" description="Helical" evidence="15">
    <location>
        <begin position="245"/>
        <end position="273"/>
    </location>
</feature>
<proteinExistence type="inferred from homology"/>
<comment type="similarity">
    <text evidence="3">Belongs to the PIGV family.</text>
</comment>
<dbReference type="Gene3D" id="1.20.58.70">
    <property type="match status" value="1"/>
</dbReference>
<feature type="compositionally biased region" description="Polar residues" evidence="14">
    <location>
        <begin position="548"/>
        <end position="566"/>
    </location>
</feature>
<evidence type="ECO:0000256" key="5">
    <source>
        <dbReference type="ARBA" id="ARBA00022502"/>
    </source>
</evidence>
<evidence type="ECO:0000256" key="9">
    <source>
        <dbReference type="ARBA" id="ARBA00022824"/>
    </source>
</evidence>
<evidence type="ECO:0000256" key="10">
    <source>
        <dbReference type="ARBA" id="ARBA00022927"/>
    </source>
</evidence>
<dbReference type="InterPro" id="IPR006012">
    <property type="entry name" value="Syntaxin/epimorphin_CS"/>
</dbReference>
<feature type="domain" description="T-SNARE coiled-coil homology" evidence="16">
    <location>
        <begin position="728"/>
        <end position="790"/>
    </location>
</feature>
<comment type="subcellular location">
    <subcellularLocation>
        <location evidence="1">Endoplasmic reticulum membrane</location>
        <topology evidence="1">Multi-pass membrane protein</topology>
    </subcellularLocation>
</comment>
<evidence type="ECO:0000313" key="18">
    <source>
        <dbReference type="Proteomes" id="UP001472677"/>
    </source>
</evidence>
<protein>
    <recommendedName>
        <fullName evidence="16">t-SNARE coiled-coil homology domain-containing protein</fullName>
    </recommendedName>
</protein>
<dbReference type="PROSITE" id="PS00914">
    <property type="entry name" value="SYNTAXIN"/>
    <property type="match status" value="1"/>
</dbReference>
<dbReference type="PROSITE" id="PS50192">
    <property type="entry name" value="T_SNARE"/>
    <property type="match status" value="1"/>
</dbReference>
<keyword evidence="7" id="KW-0808">Transferase</keyword>
<feature type="transmembrane region" description="Helical" evidence="15">
    <location>
        <begin position="294"/>
        <end position="314"/>
    </location>
</feature>
<organism evidence="17 18">
    <name type="scientific">Hibiscus sabdariffa</name>
    <name type="common">roselle</name>
    <dbReference type="NCBI Taxonomy" id="183260"/>
    <lineage>
        <taxon>Eukaryota</taxon>
        <taxon>Viridiplantae</taxon>
        <taxon>Streptophyta</taxon>
        <taxon>Embryophyta</taxon>
        <taxon>Tracheophyta</taxon>
        <taxon>Spermatophyta</taxon>
        <taxon>Magnoliopsida</taxon>
        <taxon>eudicotyledons</taxon>
        <taxon>Gunneridae</taxon>
        <taxon>Pentapetalae</taxon>
        <taxon>rosids</taxon>
        <taxon>malvids</taxon>
        <taxon>Malvales</taxon>
        <taxon>Malvaceae</taxon>
        <taxon>Malvoideae</taxon>
        <taxon>Hibiscus</taxon>
    </lineage>
</organism>
<comment type="caution">
    <text evidence="17">The sequence shown here is derived from an EMBL/GenBank/DDBJ whole genome shotgun (WGS) entry which is preliminary data.</text>
</comment>
<evidence type="ECO:0000259" key="16">
    <source>
        <dbReference type="PROSITE" id="PS50192"/>
    </source>
</evidence>
<evidence type="ECO:0000256" key="3">
    <source>
        <dbReference type="ARBA" id="ARBA00008698"/>
    </source>
</evidence>
<dbReference type="EMBL" id="JBBPBM010000024">
    <property type="protein sequence ID" value="KAK8542391.1"/>
    <property type="molecule type" value="Genomic_DNA"/>
</dbReference>
<dbReference type="SMART" id="SM00397">
    <property type="entry name" value="t_SNARE"/>
    <property type="match status" value="1"/>
</dbReference>
<keyword evidence="5" id="KW-0337">GPI-anchor biosynthesis</keyword>
<dbReference type="Pfam" id="PF04188">
    <property type="entry name" value="Mannosyl_trans2"/>
    <property type="match status" value="1"/>
</dbReference>
<evidence type="ECO:0000313" key="17">
    <source>
        <dbReference type="EMBL" id="KAK8542391.1"/>
    </source>
</evidence>
<feature type="transmembrane region" description="Helical" evidence="15">
    <location>
        <begin position="422"/>
        <end position="444"/>
    </location>
</feature>
<evidence type="ECO:0000256" key="8">
    <source>
        <dbReference type="ARBA" id="ARBA00022692"/>
    </source>
</evidence>
<keyword evidence="11 15" id="KW-1133">Transmembrane helix</keyword>
<evidence type="ECO:0000256" key="1">
    <source>
        <dbReference type="ARBA" id="ARBA00004477"/>
    </source>
</evidence>
<comment type="pathway">
    <text evidence="2">Glycolipid biosynthesis; glycosylphosphatidylinositol-anchor biosynthesis.</text>
</comment>
<dbReference type="SMART" id="SM00503">
    <property type="entry name" value="SynN"/>
    <property type="match status" value="1"/>
</dbReference>